<keyword evidence="8 12" id="KW-1133">Transmembrane helix</keyword>
<evidence type="ECO:0000313" key="14">
    <source>
        <dbReference type="Proteomes" id="UP000593567"/>
    </source>
</evidence>
<keyword evidence="9" id="KW-0406">Ion transport</keyword>
<dbReference type="PANTHER" id="PTHR12454:SF11">
    <property type="entry name" value="GH25683P"/>
    <property type="match status" value="1"/>
</dbReference>
<evidence type="ECO:0000256" key="7">
    <source>
        <dbReference type="ARBA" id="ARBA00022958"/>
    </source>
</evidence>
<organism evidence="13 14">
    <name type="scientific">Bugula neritina</name>
    <name type="common">Brown bryozoan</name>
    <name type="synonym">Sertularia neritina</name>
    <dbReference type="NCBI Taxonomy" id="10212"/>
    <lineage>
        <taxon>Eukaryota</taxon>
        <taxon>Metazoa</taxon>
        <taxon>Spiralia</taxon>
        <taxon>Lophotrochozoa</taxon>
        <taxon>Bryozoa</taxon>
        <taxon>Gymnolaemata</taxon>
        <taxon>Cheilostomatida</taxon>
        <taxon>Flustrina</taxon>
        <taxon>Buguloidea</taxon>
        <taxon>Bugulidae</taxon>
        <taxon>Bugula</taxon>
    </lineage>
</organism>
<keyword evidence="14" id="KW-1185">Reference proteome</keyword>
<gene>
    <name evidence="13" type="ORF">EB796_000392</name>
</gene>
<keyword evidence="3" id="KW-0813">Transport</keyword>
<keyword evidence="11" id="KW-0407">Ion channel</keyword>
<keyword evidence="6" id="KW-0631">Potassium channel</keyword>
<accession>A0A7J7KSW7</accession>
<evidence type="ECO:0000256" key="2">
    <source>
        <dbReference type="ARBA" id="ARBA00005766"/>
    </source>
</evidence>
<evidence type="ECO:0000256" key="8">
    <source>
        <dbReference type="ARBA" id="ARBA00022989"/>
    </source>
</evidence>
<comment type="caution">
    <text evidence="13">The sequence shown here is derived from an EMBL/GenBank/DDBJ whole genome shotgun (WGS) entry which is preliminary data.</text>
</comment>
<sequence>MDFYVLCDAATHLKMYPVFDVIHYTMMCINVKEDIQKSAAFPFSRHHPLALWFSSMLMCFASQIWLCLLFNTPLASLLNNPHSILIATAVWYAINYTPADIVYRLLSFKLFKLIISLMKEVHRVYGIHAGVLLAYKKFPTQYLLQVVAGLLKGSSYVWMKPFERFVRGYWAPNSNELLQPSFVAKASTVISLLFVLRSAEVIQVEHSVLFSCSMAVLVYLRLSMILLSTKDPFLPFENLICSVIFGGMWDALRRARTEPVNGVVATDTKVKKS</sequence>
<comment type="similarity">
    <text evidence="2">Belongs to the TMEM38 family.</text>
</comment>
<evidence type="ECO:0000256" key="6">
    <source>
        <dbReference type="ARBA" id="ARBA00022826"/>
    </source>
</evidence>
<dbReference type="AlphaFoldDB" id="A0A7J7KSW7"/>
<dbReference type="Proteomes" id="UP000593567">
    <property type="component" value="Unassembled WGS sequence"/>
</dbReference>
<evidence type="ECO:0000313" key="13">
    <source>
        <dbReference type="EMBL" id="KAF6041306.1"/>
    </source>
</evidence>
<dbReference type="InterPro" id="IPR007866">
    <property type="entry name" value="TRIC_channel"/>
</dbReference>
<keyword evidence="4" id="KW-0633">Potassium transport</keyword>
<dbReference type="Pfam" id="PF05197">
    <property type="entry name" value="TRIC"/>
    <property type="match status" value="1"/>
</dbReference>
<dbReference type="OrthoDB" id="195817at2759"/>
<keyword evidence="10 12" id="KW-0472">Membrane</keyword>
<keyword evidence="5 12" id="KW-0812">Transmembrane</keyword>
<evidence type="ECO:0000256" key="3">
    <source>
        <dbReference type="ARBA" id="ARBA00022448"/>
    </source>
</evidence>
<evidence type="ECO:0000256" key="4">
    <source>
        <dbReference type="ARBA" id="ARBA00022538"/>
    </source>
</evidence>
<evidence type="ECO:0000256" key="9">
    <source>
        <dbReference type="ARBA" id="ARBA00023065"/>
    </source>
</evidence>
<evidence type="ECO:0000256" key="10">
    <source>
        <dbReference type="ARBA" id="ARBA00023136"/>
    </source>
</evidence>
<feature type="transmembrane region" description="Helical" evidence="12">
    <location>
        <begin position="84"/>
        <end position="106"/>
    </location>
</feature>
<evidence type="ECO:0000256" key="11">
    <source>
        <dbReference type="ARBA" id="ARBA00023303"/>
    </source>
</evidence>
<dbReference type="GO" id="GO:0016020">
    <property type="term" value="C:membrane"/>
    <property type="evidence" value="ECO:0007669"/>
    <property type="project" value="InterPro"/>
</dbReference>
<name>A0A7J7KSW7_BUGNE</name>
<feature type="transmembrane region" description="Helical" evidence="12">
    <location>
        <begin position="49"/>
        <end position="72"/>
    </location>
</feature>
<dbReference type="GO" id="GO:0012505">
    <property type="term" value="C:endomembrane system"/>
    <property type="evidence" value="ECO:0007669"/>
    <property type="project" value="UniProtKB-SubCell"/>
</dbReference>
<evidence type="ECO:0000256" key="1">
    <source>
        <dbReference type="ARBA" id="ARBA00004127"/>
    </source>
</evidence>
<comment type="subcellular location">
    <subcellularLocation>
        <location evidence="1">Endomembrane system</location>
        <topology evidence="1">Multi-pass membrane protein</topology>
    </subcellularLocation>
</comment>
<keyword evidence="7" id="KW-0630">Potassium</keyword>
<dbReference type="EMBL" id="VXIV02000062">
    <property type="protein sequence ID" value="KAF6041306.1"/>
    <property type="molecule type" value="Genomic_DNA"/>
</dbReference>
<reference evidence="13" key="1">
    <citation type="submission" date="2020-06" db="EMBL/GenBank/DDBJ databases">
        <title>Draft genome of Bugula neritina, a colonial animal packing powerful symbionts and potential medicines.</title>
        <authorList>
            <person name="Rayko M."/>
        </authorList>
    </citation>
    <scope>NUCLEOTIDE SEQUENCE [LARGE SCALE GENOMIC DNA]</scope>
    <source>
        <strain evidence="13">Kwan_BN1</strain>
    </source>
</reference>
<evidence type="ECO:0000256" key="12">
    <source>
        <dbReference type="SAM" id="Phobius"/>
    </source>
</evidence>
<dbReference type="PANTHER" id="PTHR12454">
    <property type="entry name" value="TRIMERIC INTRACELLULAR CATION CHANNEL"/>
    <property type="match status" value="1"/>
</dbReference>
<proteinExistence type="inferred from homology"/>
<dbReference type="GO" id="GO:0042802">
    <property type="term" value="F:identical protein binding"/>
    <property type="evidence" value="ECO:0007669"/>
    <property type="project" value="InterPro"/>
</dbReference>
<dbReference type="GO" id="GO:0005267">
    <property type="term" value="F:potassium channel activity"/>
    <property type="evidence" value="ECO:0007669"/>
    <property type="project" value="UniProtKB-KW"/>
</dbReference>
<evidence type="ECO:0000256" key="5">
    <source>
        <dbReference type="ARBA" id="ARBA00022692"/>
    </source>
</evidence>
<protein>
    <submittedName>
        <fullName evidence="13">TMEM38B</fullName>
    </submittedName>
</protein>